<dbReference type="GO" id="GO:0006508">
    <property type="term" value="P:proteolysis"/>
    <property type="evidence" value="ECO:0007669"/>
    <property type="project" value="UniProtKB-KW"/>
</dbReference>
<name>A0A077L7V1_PROEL</name>
<protein>
    <submittedName>
        <fullName evidence="1">Metalloprotease</fullName>
    </submittedName>
</protein>
<sequence length="99" mass="11226">HQHTACCCRPFQLHCWLGMEGISGTVTRYAIAVIIQVITPCSPAYCSFFLKSALVTTQSICTLRPWSQFTGCSIAARIFRRATVTFFSRLQKFISRNWS</sequence>
<dbReference type="EMBL" id="AB984580">
    <property type="protein sequence ID" value="BAP39911.1"/>
    <property type="molecule type" value="mRNA"/>
</dbReference>
<proteinExistence type="evidence at transcript level"/>
<accession>A0A077L7V1</accession>
<dbReference type="AlphaFoldDB" id="A0A077L7V1"/>
<feature type="non-terminal residue" evidence="1">
    <location>
        <position position="1"/>
    </location>
</feature>
<evidence type="ECO:0000313" key="1">
    <source>
        <dbReference type="EMBL" id="BAP39911.1"/>
    </source>
</evidence>
<keyword evidence="1" id="KW-0645">Protease</keyword>
<keyword evidence="1" id="KW-0482">Metalloprotease</keyword>
<dbReference type="GO" id="GO:0008237">
    <property type="term" value="F:metallopeptidase activity"/>
    <property type="evidence" value="ECO:0007669"/>
    <property type="project" value="UniProtKB-KW"/>
</dbReference>
<organism evidence="1">
    <name type="scientific">Protobothrops elegans</name>
    <name type="common">Elegant pitviper</name>
    <name type="synonym">Trimeresurus elegans</name>
    <dbReference type="NCBI Taxonomy" id="88086"/>
    <lineage>
        <taxon>Eukaryota</taxon>
        <taxon>Metazoa</taxon>
        <taxon>Chordata</taxon>
        <taxon>Craniata</taxon>
        <taxon>Vertebrata</taxon>
        <taxon>Euteleostomi</taxon>
        <taxon>Lepidosauria</taxon>
        <taxon>Squamata</taxon>
        <taxon>Bifurcata</taxon>
        <taxon>Unidentata</taxon>
        <taxon>Episquamata</taxon>
        <taxon>Toxicofera</taxon>
        <taxon>Serpentes</taxon>
        <taxon>Colubroidea</taxon>
        <taxon>Viperidae</taxon>
        <taxon>Crotalinae</taxon>
        <taxon>Protobothrops</taxon>
    </lineage>
</organism>
<reference evidence="1" key="1">
    <citation type="submission" date="2014-08" db="EMBL/GenBank/DDBJ databases">
        <title>Regulation and rapid evolution of snake venom proteomes:More abundant venom components evolve more rapidly.</title>
        <authorList>
            <person name="Aird S.D."/>
            <person name="Aggarwal S."/>
            <person name="Villar-Briones A."/>
            <person name="Man-Ying Tin M."/>
            <person name="Terada K."/>
            <person name="Mikheyev A.S."/>
        </authorList>
    </citation>
    <scope>NUCLEOTIDE SEQUENCE</scope>
    <source>
        <tissue evidence="1">Venom gland</tissue>
    </source>
</reference>
<keyword evidence="1" id="KW-0378">Hydrolase</keyword>